<dbReference type="EMBL" id="JBHRST010000001">
    <property type="protein sequence ID" value="MFC3096447.1"/>
    <property type="molecule type" value="Genomic_DNA"/>
</dbReference>
<dbReference type="RefSeq" id="WP_336924946.1">
    <property type="nucleotide sequence ID" value="NZ_JBANRO010000002.1"/>
</dbReference>
<proteinExistence type="predicted"/>
<name>A0ABV7E3K2_9SPHN</name>
<reference evidence="3" key="1">
    <citation type="journal article" date="2019" name="Int. J. Syst. Evol. Microbiol.">
        <title>The Global Catalogue of Microorganisms (GCM) 10K type strain sequencing project: providing services to taxonomists for standard genome sequencing and annotation.</title>
        <authorList>
            <consortium name="The Broad Institute Genomics Platform"/>
            <consortium name="The Broad Institute Genome Sequencing Center for Infectious Disease"/>
            <person name="Wu L."/>
            <person name="Ma J."/>
        </authorList>
    </citation>
    <scope>NUCLEOTIDE SEQUENCE [LARGE SCALE GENOMIC DNA]</scope>
    <source>
        <strain evidence="3">KCTC 52607</strain>
    </source>
</reference>
<accession>A0ABV7E3K2</accession>
<dbReference type="Proteomes" id="UP001595456">
    <property type="component" value="Unassembled WGS sequence"/>
</dbReference>
<feature type="chain" id="PRO_5047224176" evidence="1">
    <location>
        <begin position="22"/>
        <end position="187"/>
    </location>
</feature>
<feature type="signal peptide" evidence="1">
    <location>
        <begin position="1"/>
        <end position="21"/>
    </location>
</feature>
<sequence length="187" mass="19737">MTAHRAAAVLSGAFACAFALAALATPATAQIADDVAINILRECSRIDDPTARLACYDNNIRNVGGTARNTIPGQVQAQGGAAPAVVGNSGGVSGFGREDVRTPDRFNSAPAGEAFSINARVSSVRQRQPGIYALTLEDGAEWIFSNSVSASYRPPQAGSVVEIRRGALGSFLMRFDNQESVRVRRQR</sequence>
<keyword evidence="3" id="KW-1185">Reference proteome</keyword>
<evidence type="ECO:0000313" key="2">
    <source>
        <dbReference type="EMBL" id="MFC3096447.1"/>
    </source>
</evidence>
<evidence type="ECO:0000256" key="1">
    <source>
        <dbReference type="SAM" id="SignalP"/>
    </source>
</evidence>
<evidence type="ECO:0000313" key="3">
    <source>
        <dbReference type="Proteomes" id="UP001595456"/>
    </source>
</evidence>
<protein>
    <submittedName>
        <fullName evidence="2">Uncharacterized protein</fullName>
    </submittedName>
</protein>
<dbReference type="PROSITE" id="PS51257">
    <property type="entry name" value="PROKAR_LIPOPROTEIN"/>
    <property type="match status" value="1"/>
</dbReference>
<organism evidence="2 3">
    <name type="scientific">Alteraurantiacibacter palmitatis</name>
    <dbReference type="NCBI Taxonomy" id="2054628"/>
    <lineage>
        <taxon>Bacteria</taxon>
        <taxon>Pseudomonadati</taxon>
        <taxon>Pseudomonadota</taxon>
        <taxon>Alphaproteobacteria</taxon>
        <taxon>Sphingomonadales</taxon>
        <taxon>Erythrobacteraceae</taxon>
        <taxon>Alteraurantiacibacter</taxon>
    </lineage>
</organism>
<comment type="caution">
    <text evidence="2">The sequence shown here is derived from an EMBL/GenBank/DDBJ whole genome shotgun (WGS) entry which is preliminary data.</text>
</comment>
<gene>
    <name evidence="2" type="ORF">ACFODU_01355</name>
</gene>
<keyword evidence="1" id="KW-0732">Signal</keyword>